<dbReference type="CDD" id="cd07176">
    <property type="entry name" value="terB"/>
    <property type="match status" value="1"/>
</dbReference>
<protein>
    <submittedName>
        <fullName evidence="5">Tellurium resistance protein</fullName>
    </submittedName>
</protein>
<dbReference type="InterPro" id="IPR029024">
    <property type="entry name" value="TerB-like"/>
</dbReference>
<evidence type="ECO:0000313" key="6">
    <source>
        <dbReference type="Proteomes" id="UP000237423"/>
    </source>
</evidence>
<dbReference type="Gene3D" id="2.60.60.30">
    <property type="entry name" value="sav2460 like domains"/>
    <property type="match status" value="1"/>
</dbReference>
<dbReference type="InterPro" id="IPR028932">
    <property type="entry name" value="TerB-C"/>
</dbReference>
<dbReference type="InterPro" id="IPR051324">
    <property type="entry name" value="Stress/Tellurium_Resist"/>
</dbReference>
<proteinExistence type="predicted"/>
<comment type="caution">
    <text evidence="5">The sequence shown here is derived from an EMBL/GenBank/DDBJ whole genome shotgun (WGS) entry which is preliminary data.</text>
</comment>
<name>A0A2S5CG07_9GAMM</name>
<dbReference type="InterPro" id="IPR003325">
    <property type="entry name" value="TerD"/>
</dbReference>
<dbReference type="Proteomes" id="UP000237423">
    <property type="component" value="Unassembled WGS sequence"/>
</dbReference>
<sequence length="911" mass="99007">MTEPTHMNILRGQRLNLADLIDVSTLFTLEATVDAPVLRINFSCFGLDADSKLADKRYMSFYNQPTTPCGGVLFKCPDNNAAIFTIDLQKLPAAVERLVIAAAIDGYGVMSQMGGGLLALAQRAVKRAVYTFVGSDFSAEKALIVMEIYRREGKWRICAQGQGFNSGSDVLIRYFGGTVTPAPPPAPTQNVAQQMPKPLSTDNGAGNVPESGNLSGYWQSQGTAVTVAYVTVQTGLLYFGSDLRSIGSRAKIEPALINPKLPIGKLTAANYRQPLLPYELSYSEFSPTARAAYLKWLEQGRNDPLASISYVFLYFYGLERRALVDATTDPAAKAELPNIIQAAERLLETYRDNAYFSGYATRFLAFVKFDSPETCTLKQYLAAAPDLKPAARPLSLPLNVKLALGQLAVDKVPVPACWAYAWLMADTNIRLKTPAHRCSAAFKQLFTDKYSESFGNGMRLPVNKTKIKASYYTASPSFSYRDLEKKLDIPDVTVLTSCTHKLQALADECAARLSAYSRFLGRNPDQENTSTALLELPYTLWPEGQKQPLQVFRQTLAASQTPIELQFAQLKAGLPDWHTLSKPSMTAFINRLAEAGLGMEPDPQFGGGITHEGSNVVLFLDSGPQLTPSAHYSAAALALHLAAVVALADGDAGASARAVLGRHIEGWPYLETAEKNRLQAHCRWLLSDKPTLKSVKKRLGTLSLPASEALADLLVQVANADHGVSANQVKVLETIYALLNLDVQALYGKLHGTGADEPIIVRAAAATSGGFRIPPPTKPTAPTGVQLDMGRIAALKDESKHVTAMLVAIFDQECVPEMSVPTPIPAGSPEDLWGLDTLHSGFIRRLCARPQWSRAELEAIAAECGIIMLDGALEQINEAAFDLFDVAYTEGDDPIDINQDINQEIVKELSK</sequence>
<dbReference type="Gene3D" id="1.10.3680.10">
    <property type="entry name" value="TerB-like"/>
    <property type="match status" value="1"/>
</dbReference>
<evidence type="ECO:0000259" key="4">
    <source>
        <dbReference type="Pfam" id="PF15615"/>
    </source>
</evidence>
<evidence type="ECO:0000259" key="3">
    <source>
        <dbReference type="Pfam" id="PF13208"/>
    </source>
</evidence>
<dbReference type="InterPro" id="IPR025266">
    <property type="entry name" value="TerB_N"/>
</dbReference>
<organism evidence="5 6">
    <name type="scientific">Methylovulum psychrotolerans</name>
    <dbReference type="NCBI Taxonomy" id="1704499"/>
    <lineage>
        <taxon>Bacteria</taxon>
        <taxon>Pseudomonadati</taxon>
        <taxon>Pseudomonadota</taxon>
        <taxon>Gammaproteobacteria</taxon>
        <taxon>Methylococcales</taxon>
        <taxon>Methylococcaceae</taxon>
        <taxon>Methylovulum</taxon>
    </lineage>
</organism>
<dbReference type="CDD" id="cd06974">
    <property type="entry name" value="TerD_like"/>
    <property type="match status" value="1"/>
</dbReference>
<feature type="domain" description="TerB N-terminal" evidence="3">
    <location>
        <begin position="222"/>
        <end position="435"/>
    </location>
</feature>
<feature type="domain" description="TerD" evidence="2">
    <location>
        <begin position="8"/>
        <end position="173"/>
    </location>
</feature>
<dbReference type="Pfam" id="PF13208">
    <property type="entry name" value="TerB_N"/>
    <property type="match status" value="1"/>
</dbReference>
<dbReference type="Pfam" id="PF02342">
    <property type="entry name" value="TerD"/>
    <property type="match status" value="1"/>
</dbReference>
<evidence type="ECO:0000256" key="1">
    <source>
        <dbReference type="ARBA" id="ARBA00022686"/>
    </source>
</evidence>
<dbReference type="PANTHER" id="PTHR32097">
    <property type="entry name" value="CAMP-BINDING PROTEIN 1-RELATED"/>
    <property type="match status" value="1"/>
</dbReference>
<dbReference type="AlphaFoldDB" id="A0A2S5CG07"/>
<dbReference type="EMBL" id="PGFZ01000028">
    <property type="protein sequence ID" value="POZ49697.1"/>
    <property type="molecule type" value="Genomic_DNA"/>
</dbReference>
<accession>A0A2S5CG07</accession>
<evidence type="ECO:0000313" key="5">
    <source>
        <dbReference type="EMBL" id="POZ49697.1"/>
    </source>
</evidence>
<dbReference type="PANTHER" id="PTHR32097:SF3">
    <property type="entry name" value="TELLURITE RESISTANCE PROTEIN"/>
    <property type="match status" value="1"/>
</dbReference>
<gene>
    <name evidence="5" type="ORF">AADEFJLK_04526</name>
</gene>
<keyword evidence="1" id="KW-0778">Tellurium resistance</keyword>
<feature type="domain" description="TerB-C" evidence="4">
    <location>
        <begin position="781"/>
        <end position="905"/>
    </location>
</feature>
<dbReference type="Pfam" id="PF15615">
    <property type="entry name" value="TerB_C"/>
    <property type="match status" value="1"/>
</dbReference>
<evidence type="ECO:0000259" key="2">
    <source>
        <dbReference type="Pfam" id="PF02342"/>
    </source>
</evidence>
<dbReference type="SUPFAM" id="SSF158682">
    <property type="entry name" value="TerB-like"/>
    <property type="match status" value="1"/>
</dbReference>
<reference evidence="5 6" key="1">
    <citation type="submission" date="2017-11" db="EMBL/GenBank/DDBJ databases">
        <title>Draft Genome Sequence of Methylobacter psychrotolerans Sph1T, an Obligate Methanotroph from Low-Temperature Environments.</title>
        <authorList>
            <person name="Oshkin I.Y."/>
            <person name="Miroshnikov K."/>
            <person name="Belova S.E."/>
            <person name="Korzhenkov A."/>
            <person name="Toshchakov S.V."/>
            <person name="Dedysh S.N."/>
        </authorList>
    </citation>
    <scope>NUCLEOTIDE SEQUENCE [LARGE SCALE GENOMIC DNA]</scope>
    <source>
        <strain evidence="5 6">Sph1</strain>
    </source>
</reference>
<dbReference type="GO" id="GO:0046690">
    <property type="term" value="P:response to tellurium ion"/>
    <property type="evidence" value="ECO:0007669"/>
    <property type="project" value="UniProtKB-KW"/>
</dbReference>